<accession>A0A1I1UJI9</accession>
<gene>
    <name evidence="2" type="ORF">SAMN02745121_01226</name>
</gene>
<name>A0A1I1UJI9_9BACT</name>
<dbReference type="STRING" id="54.SAMN02745121_01226"/>
<dbReference type="EMBL" id="FOMX01000003">
    <property type="protein sequence ID" value="SFD69798.1"/>
    <property type="molecule type" value="Genomic_DNA"/>
</dbReference>
<dbReference type="OrthoDB" id="129419at2"/>
<evidence type="ECO:0000313" key="2">
    <source>
        <dbReference type="EMBL" id="SFD69798.1"/>
    </source>
</evidence>
<keyword evidence="3" id="KW-1185">Reference proteome</keyword>
<reference evidence="3" key="1">
    <citation type="submission" date="2016-10" db="EMBL/GenBank/DDBJ databases">
        <authorList>
            <person name="Varghese N."/>
            <person name="Submissions S."/>
        </authorList>
    </citation>
    <scope>NUCLEOTIDE SEQUENCE [LARGE SCALE GENOMIC DNA]</scope>
    <source>
        <strain evidence="3">ATCC 25963</strain>
    </source>
</reference>
<dbReference type="InterPro" id="IPR041916">
    <property type="entry name" value="Anti_sigma_zinc_sf"/>
</dbReference>
<evidence type="ECO:0000256" key="1">
    <source>
        <dbReference type="SAM" id="Phobius"/>
    </source>
</evidence>
<dbReference type="RefSeq" id="WP_096329691.1">
    <property type="nucleotide sequence ID" value="NZ_FOMX01000003.1"/>
</dbReference>
<dbReference type="Gene3D" id="1.10.10.1320">
    <property type="entry name" value="Anti-sigma factor, zinc-finger domain"/>
    <property type="match status" value="1"/>
</dbReference>
<keyword evidence="1" id="KW-0472">Membrane</keyword>
<keyword evidence="1" id="KW-0812">Transmembrane</keyword>
<dbReference type="Proteomes" id="UP000199400">
    <property type="component" value="Unassembled WGS sequence"/>
</dbReference>
<organism evidence="2 3">
    <name type="scientific">Nannocystis exedens</name>
    <dbReference type="NCBI Taxonomy" id="54"/>
    <lineage>
        <taxon>Bacteria</taxon>
        <taxon>Pseudomonadati</taxon>
        <taxon>Myxococcota</taxon>
        <taxon>Polyangia</taxon>
        <taxon>Nannocystales</taxon>
        <taxon>Nannocystaceae</taxon>
        <taxon>Nannocystis</taxon>
    </lineage>
</organism>
<feature type="transmembrane region" description="Helical" evidence="1">
    <location>
        <begin position="83"/>
        <end position="109"/>
    </location>
</feature>
<proteinExistence type="predicted"/>
<sequence>MAKPETDNAEALMSAYLDEELDAEGKSKLEAMLASSPEAQKELSGLQNMLRLVKGLPEEQAPPDFYEKVAKKIRRRRWLRGEYLIALSLPFQIINVLVILAVAVVYMMLHLDDDVAGRKLERDPTVQQAKQPEAAKAPAP</sequence>
<keyword evidence="1" id="KW-1133">Transmembrane helix</keyword>
<evidence type="ECO:0008006" key="4">
    <source>
        <dbReference type="Google" id="ProtNLM"/>
    </source>
</evidence>
<dbReference type="AlphaFoldDB" id="A0A1I1UJI9"/>
<evidence type="ECO:0000313" key="3">
    <source>
        <dbReference type="Proteomes" id="UP000199400"/>
    </source>
</evidence>
<protein>
    <recommendedName>
        <fullName evidence="4">Zinc-finger domain-containing protein</fullName>
    </recommendedName>
</protein>